<reference evidence="8" key="1">
    <citation type="submission" date="2022-07" db="EMBL/GenBank/DDBJ databases">
        <title>Phylogenomic reconstructions and comparative analyses of Kickxellomycotina fungi.</title>
        <authorList>
            <person name="Reynolds N.K."/>
            <person name="Stajich J.E."/>
            <person name="Barry K."/>
            <person name="Grigoriev I.V."/>
            <person name="Crous P."/>
            <person name="Smith M.E."/>
        </authorList>
    </citation>
    <scope>NUCLEOTIDE SEQUENCE</scope>
    <source>
        <strain evidence="8">BCRC 34297</strain>
    </source>
</reference>
<evidence type="ECO:0000313" key="8">
    <source>
        <dbReference type="EMBL" id="KAJ2755538.1"/>
    </source>
</evidence>
<dbReference type="AlphaFoldDB" id="A0A9W8H399"/>
<keyword evidence="4" id="KW-0007">Acetylation</keyword>
<dbReference type="InterPro" id="IPR002717">
    <property type="entry name" value="HAT_MYST-type"/>
</dbReference>
<dbReference type="Pfam" id="PF17772">
    <property type="entry name" value="zf-MYST"/>
    <property type="match status" value="1"/>
</dbReference>
<dbReference type="GO" id="GO:0006355">
    <property type="term" value="P:regulation of DNA-templated transcription"/>
    <property type="evidence" value="ECO:0007669"/>
    <property type="project" value="InterPro"/>
</dbReference>
<dbReference type="Gene3D" id="3.30.60.60">
    <property type="entry name" value="N-acetyl transferase-like"/>
    <property type="match status" value="1"/>
</dbReference>
<protein>
    <recommendedName>
        <fullName evidence="2">histone acetyltransferase</fullName>
        <ecNumber evidence="2">2.3.1.48</ecNumber>
    </recommendedName>
</protein>
<gene>
    <name evidence="8" type="primary">KAT8</name>
    <name evidence="8" type="ORF">GGI19_001548</name>
</gene>
<feature type="region of interest" description="Disordered" evidence="6">
    <location>
        <begin position="1"/>
        <end position="53"/>
    </location>
</feature>
<dbReference type="InterPro" id="IPR016181">
    <property type="entry name" value="Acyl_CoA_acyltransferase"/>
</dbReference>
<comment type="caution">
    <text evidence="8">The sequence shown here is derived from an EMBL/GenBank/DDBJ whole genome shotgun (WGS) entry which is preliminary data.</text>
</comment>
<name>A0A9W8H399_9FUNG</name>
<dbReference type="EC" id="2.3.1.48" evidence="2"/>
<dbReference type="Pfam" id="PF01853">
    <property type="entry name" value="MOZ_SAS"/>
    <property type="match status" value="1"/>
</dbReference>
<keyword evidence="8" id="KW-0012">Acyltransferase</keyword>
<dbReference type="SUPFAM" id="SSF55729">
    <property type="entry name" value="Acyl-CoA N-acyltransferases (Nat)"/>
    <property type="match status" value="1"/>
</dbReference>
<dbReference type="GO" id="GO:0004402">
    <property type="term" value="F:histone acetyltransferase activity"/>
    <property type="evidence" value="ECO:0007669"/>
    <property type="project" value="InterPro"/>
</dbReference>
<keyword evidence="9" id="KW-1185">Reference proteome</keyword>
<dbReference type="InterPro" id="IPR036388">
    <property type="entry name" value="WH-like_DNA-bd_sf"/>
</dbReference>
<evidence type="ECO:0000256" key="5">
    <source>
        <dbReference type="PIRSR" id="PIRSR602717-51"/>
    </source>
</evidence>
<evidence type="ECO:0000256" key="6">
    <source>
        <dbReference type="SAM" id="MobiDB-lite"/>
    </source>
</evidence>
<dbReference type="InterPro" id="IPR050603">
    <property type="entry name" value="MYST_HAT"/>
</dbReference>
<feature type="domain" description="MYST-type HAT" evidence="7">
    <location>
        <begin position="60"/>
        <end position="352"/>
    </location>
</feature>
<dbReference type="FunFam" id="3.30.60.60:FF:000001">
    <property type="entry name" value="Histone acetyltransferase"/>
    <property type="match status" value="1"/>
</dbReference>
<evidence type="ECO:0000313" key="9">
    <source>
        <dbReference type="Proteomes" id="UP001140011"/>
    </source>
</evidence>
<dbReference type="InterPro" id="IPR040706">
    <property type="entry name" value="Zf-MYST"/>
</dbReference>
<dbReference type="Gene3D" id="1.10.10.10">
    <property type="entry name" value="Winged helix-like DNA-binding domain superfamily/Winged helix DNA-binding domain"/>
    <property type="match status" value="1"/>
</dbReference>
<evidence type="ECO:0000259" key="7">
    <source>
        <dbReference type="PROSITE" id="PS51726"/>
    </source>
</evidence>
<evidence type="ECO:0000256" key="3">
    <source>
        <dbReference type="ARBA" id="ARBA00022679"/>
    </source>
</evidence>
<proteinExistence type="inferred from homology"/>
<evidence type="ECO:0000256" key="4">
    <source>
        <dbReference type="ARBA" id="ARBA00022990"/>
    </source>
</evidence>
<dbReference type="Proteomes" id="UP001140011">
    <property type="component" value="Unassembled WGS sequence"/>
</dbReference>
<organism evidence="8 9">
    <name type="scientific">Coemansia pectinata</name>
    <dbReference type="NCBI Taxonomy" id="1052879"/>
    <lineage>
        <taxon>Eukaryota</taxon>
        <taxon>Fungi</taxon>
        <taxon>Fungi incertae sedis</taxon>
        <taxon>Zoopagomycota</taxon>
        <taxon>Kickxellomycotina</taxon>
        <taxon>Kickxellomycetes</taxon>
        <taxon>Kickxellales</taxon>
        <taxon>Kickxellaceae</taxon>
        <taxon>Coemansia</taxon>
    </lineage>
</organism>
<dbReference type="PROSITE" id="PS51726">
    <property type="entry name" value="MYST_HAT"/>
    <property type="match status" value="1"/>
</dbReference>
<feature type="compositionally biased region" description="Acidic residues" evidence="6">
    <location>
        <begin position="370"/>
        <end position="387"/>
    </location>
</feature>
<feature type="active site" description="Proton donor/acceptor" evidence="5">
    <location>
        <position position="238"/>
    </location>
</feature>
<keyword evidence="3 8" id="KW-0808">Transferase</keyword>
<dbReference type="PANTHER" id="PTHR10615">
    <property type="entry name" value="HISTONE ACETYLTRANSFERASE"/>
    <property type="match status" value="1"/>
</dbReference>
<comment type="similarity">
    <text evidence="1">Belongs to the MYST (SAS/MOZ) family.</text>
</comment>
<feature type="region of interest" description="Disordered" evidence="6">
    <location>
        <begin position="363"/>
        <end position="387"/>
    </location>
</feature>
<sequence>MGDKKRAATSKKTLRKVSDTKKAEVQKCTKPAAAPKEPVLKAKPKQKAPESRCADGTAVEEAAEIRRVIIGSYSIATWYASPYPDEYKQGGDLYICQRCLKYMRYRHTLEDHRCADPFPRGRPIYEDTSTVLHEVDGKEYALYCQNMCLLSKLFLDQKTIYYDIGNFLFYVLLVKSTESNGSQYSFAGYFSKEKTSVDRNNLACILVLPPYRGQSYGQLLIEISYELTKIEQTTGGPEQPLSSQGFHSYRSYWRRAIVQTLLGESISAATHVLHNECALRGHSHDWERNQRIFSLSRLALLTGIRIEDVLFTLDDLGLLEFWLGRHIVCIADETLHRVVAEHRINLNLRADPTGMILGRDDCHQASDSSMDVDSDDSGSSSDSDDSE</sequence>
<accession>A0A9W8H399</accession>
<dbReference type="OrthoDB" id="787137at2759"/>
<dbReference type="EMBL" id="JANBUH010000058">
    <property type="protein sequence ID" value="KAJ2755538.1"/>
    <property type="molecule type" value="Genomic_DNA"/>
</dbReference>
<evidence type="ECO:0000256" key="1">
    <source>
        <dbReference type="ARBA" id="ARBA00010107"/>
    </source>
</evidence>
<dbReference type="Gene3D" id="3.40.630.30">
    <property type="match status" value="1"/>
</dbReference>
<feature type="compositionally biased region" description="Basic and acidic residues" evidence="6">
    <location>
        <begin position="16"/>
        <end position="27"/>
    </location>
</feature>
<evidence type="ECO:0000256" key="2">
    <source>
        <dbReference type="ARBA" id="ARBA00013184"/>
    </source>
</evidence>